<reference evidence="7 8" key="1">
    <citation type="journal article" date="2013" name="Antonie Van Leeuwenhoek">
        <title>Dongia rigui sp. nov., isolated from freshwater of a large wetland in Korea.</title>
        <authorList>
            <person name="Baik K.S."/>
            <person name="Hwang Y.M."/>
            <person name="Choi J.S."/>
            <person name="Kwon J."/>
            <person name="Seong C.N."/>
        </authorList>
    </citation>
    <scope>NUCLEOTIDE SEQUENCE [LARGE SCALE GENOMIC DNA]</scope>
    <source>
        <strain evidence="7 8">04SU4-P</strain>
    </source>
</reference>
<dbReference type="NCBIfam" id="TIGR00797">
    <property type="entry name" value="matE"/>
    <property type="match status" value="1"/>
</dbReference>
<keyword evidence="5 6" id="KW-0472">Membrane</keyword>
<feature type="transmembrane region" description="Helical" evidence="6">
    <location>
        <begin position="358"/>
        <end position="380"/>
    </location>
</feature>
<feature type="transmembrane region" description="Helical" evidence="6">
    <location>
        <begin position="416"/>
        <end position="434"/>
    </location>
</feature>
<dbReference type="CDD" id="cd13136">
    <property type="entry name" value="MATE_DinF_like"/>
    <property type="match status" value="1"/>
</dbReference>
<keyword evidence="8" id="KW-1185">Reference proteome</keyword>
<proteinExistence type="inferred from homology"/>
<dbReference type="PANTHER" id="PTHR42893:SF46">
    <property type="entry name" value="PROTEIN DETOXIFICATION 44, CHLOROPLASTIC"/>
    <property type="match status" value="1"/>
</dbReference>
<sequence>MTDTPISAPRVTHRRILAVAVPAILANFAAVLPNLVDTALIGRTGDAVALGGISVGASLSTFVLWAFAFLRLGTAGFTAQAYGAEDGDEIKATLNRALSLAWIFGFILLLVMVPLAFVAVPMFGSSEAVADLAARYFHYRLFSAPFDFTNYVIFGWLVGLQRMGRALALQVLLNGLNVALCWLFVYQLHLGVDGAAIATAVAQTVTAIVGFVVARRLLRIVPLSEESGSLIDLDKLFVLVSVNFDIFLRTLAVMFVMVYFVGLGARMGDATLAANQVLFALVATIAQSLDGFAQSAETLTGQAVGQRDRGQLRRAVGGSLLWALVLALGIAVLLECGGGAIIGLFSDDPAVLAEAAPYLPWLTATPLVAVWCYVLDGVFIGATRGREMRNGMVIAALGAIVAQYFAIPAFGNHGLWGALMLFFVLRAATLYLWYPRIPRALAH</sequence>
<feature type="transmembrane region" description="Helical" evidence="6">
    <location>
        <begin position="16"/>
        <end position="36"/>
    </location>
</feature>
<name>A0ABU5E1G0_9PROT</name>
<dbReference type="PANTHER" id="PTHR42893">
    <property type="entry name" value="PROTEIN DETOXIFICATION 44, CHLOROPLASTIC-RELATED"/>
    <property type="match status" value="1"/>
</dbReference>
<accession>A0ABU5E1G0</accession>
<feature type="transmembrane region" description="Helical" evidence="6">
    <location>
        <begin position="171"/>
        <end position="189"/>
    </location>
</feature>
<evidence type="ECO:0000256" key="3">
    <source>
        <dbReference type="ARBA" id="ARBA00022692"/>
    </source>
</evidence>
<feature type="transmembrane region" description="Helical" evidence="6">
    <location>
        <begin position="320"/>
        <end position="346"/>
    </location>
</feature>
<evidence type="ECO:0000256" key="2">
    <source>
        <dbReference type="ARBA" id="ARBA00010199"/>
    </source>
</evidence>
<comment type="similarity">
    <text evidence="2">Belongs to the multi antimicrobial extrusion (MATE) (TC 2.A.66.1) family.</text>
</comment>
<dbReference type="Pfam" id="PF01554">
    <property type="entry name" value="MatE"/>
    <property type="match status" value="2"/>
</dbReference>
<organism evidence="7 8">
    <name type="scientific">Dongia rigui</name>
    <dbReference type="NCBI Taxonomy" id="940149"/>
    <lineage>
        <taxon>Bacteria</taxon>
        <taxon>Pseudomonadati</taxon>
        <taxon>Pseudomonadota</taxon>
        <taxon>Alphaproteobacteria</taxon>
        <taxon>Rhodospirillales</taxon>
        <taxon>Dongiaceae</taxon>
        <taxon>Dongia</taxon>
    </lineage>
</organism>
<dbReference type="Proteomes" id="UP001271769">
    <property type="component" value="Unassembled WGS sequence"/>
</dbReference>
<comment type="subcellular location">
    <subcellularLocation>
        <location evidence="1">Membrane</location>
        <topology evidence="1">Multi-pass membrane protein</topology>
    </subcellularLocation>
</comment>
<feature type="transmembrane region" description="Helical" evidence="6">
    <location>
        <begin position="100"/>
        <end position="124"/>
    </location>
</feature>
<dbReference type="RefSeq" id="WP_320501504.1">
    <property type="nucleotide sequence ID" value="NZ_JAXCLX010000002.1"/>
</dbReference>
<keyword evidence="4 6" id="KW-1133">Transmembrane helix</keyword>
<dbReference type="InterPro" id="IPR044644">
    <property type="entry name" value="DinF-like"/>
</dbReference>
<feature type="transmembrane region" description="Helical" evidence="6">
    <location>
        <begin position="392"/>
        <end position="410"/>
    </location>
</feature>
<keyword evidence="3 6" id="KW-0812">Transmembrane</keyword>
<gene>
    <name evidence="7" type="ORF">SMD31_13920</name>
</gene>
<feature type="transmembrane region" description="Helical" evidence="6">
    <location>
        <begin position="136"/>
        <end position="159"/>
    </location>
</feature>
<dbReference type="InterPro" id="IPR002528">
    <property type="entry name" value="MATE_fam"/>
</dbReference>
<evidence type="ECO:0000256" key="5">
    <source>
        <dbReference type="ARBA" id="ARBA00023136"/>
    </source>
</evidence>
<evidence type="ECO:0000313" key="7">
    <source>
        <dbReference type="EMBL" id="MDY0873035.1"/>
    </source>
</evidence>
<evidence type="ECO:0000313" key="8">
    <source>
        <dbReference type="Proteomes" id="UP001271769"/>
    </source>
</evidence>
<evidence type="ECO:0000256" key="6">
    <source>
        <dbReference type="SAM" id="Phobius"/>
    </source>
</evidence>
<feature type="transmembrane region" description="Helical" evidence="6">
    <location>
        <begin position="48"/>
        <end position="70"/>
    </location>
</feature>
<comment type="caution">
    <text evidence="7">The sequence shown here is derived from an EMBL/GenBank/DDBJ whole genome shotgun (WGS) entry which is preliminary data.</text>
</comment>
<dbReference type="EMBL" id="JAXCLX010000002">
    <property type="protein sequence ID" value="MDY0873035.1"/>
    <property type="molecule type" value="Genomic_DNA"/>
</dbReference>
<feature type="transmembrane region" description="Helical" evidence="6">
    <location>
        <begin position="236"/>
        <end position="261"/>
    </location>
</feature>
<evidence type="ECO:0000256" key="4">
    <source>
        <dbReference type="ARBA" id="ARBA00022989"/>
    </source>
</evidence>
<protein>
    <submittedName>
        <fullName evidence="7">MATE family efflux transporter</fullName>
    </submittedName>
</protein>
<evidence type="ECO:0000256" key="1">
    <source>
        <dbReference type="ARBA" id="ARBA00004141"/>
    </source>
</evidence>